<dbReference type="Gene3D" id="3.40.30.10">
    <property type="entry name" value="Glutaredoxin"/>
    <property type="match status" value="3"/>
</dbReference>
<evidence type="ECO:0000313" key="3">
    <source>
        <dbReference type="EMBL" id="RGU54325.1"/>
    </source>
</evidence>
<feature type="domain" description="Thioredoxin" evidence="2">
    <location>
        <begin position="142"/>
        <end position="273"/>
    </location>
</feature>
<accession>A0A412TKL0</accession>
<keyword evidence="1" id="KW-0732">Signal</keyword>
<dbReference type="InterPro" id="IPR013766">
    <property type="entry name" value="Thioredoxin_domain"/>
</dbReference>
<evidence type="ECO:0000313" key="4">
    <source>
        <dbReference type="Proteomes" id="UP000284243"/>
    </source>
</evidence>
<evidence type="ECO:0000259" key="2">
    <source>
        <dbReference type="PROSITE" id="PS51352"/>
    </source>
</evidence>
<reference evidence="3 4" key="1">
    <citation type="submission" date="2018-08" db="EMBL/GenBank/DDBJ databases">
        <title>A genome reference for cultivated species of the human gut microbiota.</title>
        <authorList>
            <person name="Zou Y."/>
            <person name="Xue W."/>
            <person name="Luo G."/>
        </authorList>
    </citation>
    <scope>NUCLEOTIDE SEQUENCE [LARGE SCALE GENOMIC DNA]</scope>
    <source>
        <strain evidence="3 4">AF16-14</strain>
    </source>
</reference>
<gene>
    <name evidence="3" type="ORF">DWW57_16570</name>
</gene>
<dbReference type="Pfam" id="PF13098">
    <property type="entry name" value="Thioredoxin_2"/>
    <property type="match status" value="1"/>
</dbReference>
<dbReference type="InterPro" id="IPR051099">
    <property type="entry name" value="AGR/TXD"/>
</dbReference>
<evidence type="ECO:0000256" key="1">
    <source>
        <dbReference type="ARBA" id="ARBA00022729"/>
    </source>
</evidence>
<protein>
    <submittedName>
        <fullName evidence="3">DUF255 domain-containing protein</fullName>
    </submittedName>
</protein>
<dbReference type="PANTHER" id="PTHR15337:SF11">
    <property type="entry name" value="THIOREDOXIN DOMAIN-CONTAINING PROTEIN"/>
    <property type="match status" value="1"/>
</dbReference>
<dbReference type="CDD" id="cd02947">
    <property type="entry name" value="TRX_family"/>
    <property type="match status" value="1"/>
</dbReference>
<dbReference type="InterPro" id="IPR012336">
    <property type="entry name" value="Thioredoxin-like_fold"/>
</dbReference>
<dbReference type="SUPFAM" id="SSF52833">
    <property type="entry name" value="Thioredoxin-like"/>
    <property type="match status" value="3"/>
</dbReference>
<proteinExistence type="predicted"/>
<sequence length="607" mass="69834">MRLLLYKHKSVMKRILFMIILGLGGLMPVNRTLAQRAVDLFQAYSWEQASLQAARENKLVLVEVGPIDPKVERGIQTKPDLVNYLQRNVIAIRLNANDTKNSGFQTHLLMYEPPLFAFFMPYGDLLEMIKPEEVLQDPSALRETLEKAKERAAVKKRNSRSVRFEDLPFEEALAKAEEAEQPVCIYFTADRCQACLLLEKNVLNLDEVADYYNDHFVNLRVNTSRTQELARRYGIKQCPAFLFLNAKGKVIYQDEGAETKEQLLDNAALALKKAGGISFQELSDEEARAKAQQENKPVFIDYYIPGGAHKEMLRTVFADPEVAALFEQQFVNVARESGQAVLVFTDAGGNELHRVRNIMSPEDLLQEARMVLEGKGLAGMEKEFRQGSRRPEFLKSYMAMLGRADRYREAGEIAAVYFSALPSDCLREAEYWDIFDRYYMLADTDLFQYVLTHRKELYDLYGEDKVRKKIAAVWIAGAENFVQDGVFDEAGFKAYTKRLKKEKVEEWRQIVRNARMHAAECTGDWRTFVDLAEEKWYEEKIPDAELYSWGVKINENCPDEAIRYKAAHWFVQAAQEMERKERVTGKVSMSSYKGFFEKLADDLVGKK</sequence>
<dbReference type="InterPro" id="IPR036249">
    <property type="entry name" value="Thioredoxin-like_sf"/>
</dbReference>
<dbReference type="Proteomes" id="UP000284243">
    <property type="component" value="Unassembled WGS sequence"/>
</dbReference>
<dbReference type="PANTHER" id="PTHR15337">
    <property type="entry name" value="ANTERIOR GRADIENT PROTEIN-RELATED"/>
    <property type="match status" value="1"/>
</dbReference>
<dbReference type="PROSITE" id="PS51352">
    <property type="entry name" value="THIOREDOXIN_2"/>
    <property type="match status" value="1"/>
</dbReference>
<comment type="caution">
    <text evidence="3">The sequence shown here is derived from an EMBL/GenBank/DDBJ whole genome shotgun (WGS) entry which is preliminary data.</text>
</comment>
<dbReference type="AlphaFoldDB" id="A0A412TKL0"/>
<dbReference type="EMBL" id="QRYC01000033">
    <property type="protein sequence ID" value="RGU54325.1"/>
    <property type="molecule type" value="Genomic_DNA"/>
</dbReference>
<organism evidence="3 4">
    <name type="scientific">Odoribacter splanchnicus</name>
    <dbReference type="NCBI Taxonomy" id="28118"/>
    <lineage>
        <taxon>Bacteria</taxon>
        <taxon>Pseudomonadati</taxon>
        <taxon>Bacteroidota</taxon>
        <taxon>Bacteroidia</taxon>
        <taxon>Bacteroidales</taxon>
        <taxon>Odoribacteraceae</taxon>
        <taxon>Odoribacter</taxon>
    </lineage>
</organism>
<name>A0A412TKL0_9BACT</name>